<reference evidence="11 13" key="1">
    <citation type="submission" date="2015-10" db="EMBL/GenBank/DDBJ databases">
        <title>The cercosporin biosynthetic gene cluster was horizontally transferred to several fungal lineages and shown to be expanded in Cercospora beticola based on microsynteny with recipient genomes.</title>
        <authorList>
            <person name="De Jonge R."/>
            <person name="Ebert M.K."/>
            <person name="Suttle J.C."/>
            <person name="Jurick Ii W.M."/>
            <person name="Secor G.A."/>
            <person name="Thomma B.P."/>
            <person name="Van De Peer Y."/>
            <person name="Bolton M.D."/>
        </authorList>
    </citation>
    <scope>NUCLEOTIDE SEQUENCE [LARGE SCALE GENOMIC DNA]</scope>
    <source>
        <strain evidence="11 13">09-40</strain>
    </source>
</reference>
<dbReference type="GO" id="GO:0016020">
    <property type="term" value="C:membrane"/>
    <property type="evidence" value="ECO:0007669"/>
    <property type="project" value="UniProtKB-SubCell"/>
</dbReference>
<evidence type="ECO:0000256" key="8">
    <source>
        <dbReference type="SAM" id="MobiDB-lite"/>
    </source>
</evidence>
<name>A0A2G5HJ25_CERBT</name>
<sequence>MARDTPHDRDAARKEGSGEEAAGLLQDNRLSRDDSGDEGRTLQEKPPSPVKQESKPPAPRRQSSFAQIRPNGEPRTPHRVRFDVAEPETIGEAGPEWMDDEDYMNGHAAPGGQHRAPLLTGIEAPSVSLANDIEYSDEDLLESARPKSGMASAFMNMANSIIGAGIIGQPYAFKQAGLLTGIVLLVLLTITVDWTIRLIVKNSKLSGANSFQATMEHCFGKSGLIAISVAQWAFAFGGMIAFCIIIGDTIPKVFSAFFPSLHTIPVVGLLADRRAVIVLFTLGVSYPLSLYRDIAMLAKASSLALVSMGIIVLTVITQGPLAPADMKGPIKSSLIVNAGVFQAIGVISFAFVCHHNSLLIYGSLRTPTMDRFAKVTHWSTSISMVACLIMALSGYLTFGSYTQGNVLNNFQDDNIMVNIARLCFGLNMLTTLPLECFVCREVITEYYFPSEPFNPNRHLIFTTSHVLTAMAMALLTCDLGVVFELVGATSACALAYILPPLCFVKLTKRKTWEVYAAYVCIAFGCIVMGISLIQAVGKSIRGDGAATTCSTS</sequence>
<feature type="domain" description="Amino acid transporter transmembrane" evidence="10">
    <location>
        <begin position="147"/>
        <end position="535"/>
    </location>
</feature>
<feature type="transmembrane region" description="Helical" evidence="9">
    <location>
        <begin position="481"/>
        <end position="503"/>
    </location>
</feature>
<feature type="transmembrane region" description="Helical" evidence="9">
    <location>
        <begin position="303"/>
        <end position="322"/>
    </location>
</feature>
<dbReference type="EMBL" id="CP134187">
    <property type="protein sequence ID" value="WPB01773.1"/>
    <property type="molecule type" value="Genomic_DNA"/>
</dbReference>
<keyword evidence="6 9" id="KW-1133">Transmembrane helix</keyword>
<proteinExistence type="inferred from homology"/>
<evidence type="ECO:0000259" key="10">
    <source>
        <dbReference type="Pfam" id="PF01490"/>
    </source>
</evidence>
<dbReference type="Proteomes" id="UP001302367">
    <property type="component" value="Chromosome 4"/>
</dbReference>
<keyword evidence="5" id="KW-0029">Amino-acid transport</keyword>
<reference evidence="12 14" key="2">
    <citation type="submission" date="2023-09" db="EMBL/GenBank/DDBJ databases">
        <title>Complete-Gapless Cercospora beticola genome.</title>
        <authorList>
            <person name="Wyatt N.A."/>
            <person name="Spanner R.E."/>
            <person name="Bolton M.D."/>
        </authorList>
    </citation>
    <scope>NUCLEOTIDE SEQUENCE [LARGE SCALE GENOMIC DNA]</scope>
    <source>
        <strain evidence="12">Cb09-40</strain>
    </source>
</reference>
<accession>A0A2G5HJ25</accession>
<feature type="transmembrane region" description="Helical" evidence="9">
    <location>
        <begin position="375"/>
        <end position="398"/>
    </location>
</feature>
<dbReference type="AlphaFoldDB" id="A0A2G5HJ25"/>
<feature type="transmembrane region" description="Helical" evidence="9">
    <location>
        <begin position="275"/>
        <end position="291"/>
    </location>
</feature>
<dbReference type="Pfam" id="PF01490">
    <property type="entry name" value="Aa_trans"/>
    <property type="match status" value="1"/>
</dbReference>
<keyword evidence="3" id="KW-0813">Transport</keyword>
<dbReference type="GO" id="GO:0015179">
    <property type="term" value="F:L-amino acid transmembrane transporter activity"/>
    <property type="evidence" value="ECO:0007669"/>
    <property type="project" value="TreeGrafter"/>
</dbReference>
<evidence type="ECO:0000313" key="11">
    <source>
        <dbReference type="EMBL" id="PIA92515.1"/>
    </source>
</evidence>
<dbReference type="Proteomes" id="UP000230605">
    <property type="component" value="Chromosome 4"/>
</dbReference>
<dbReference type="GO" id="GO:0005783">
    <property type="term" value="C:endoplasmic reticulum"/>
    <property type="evidence" value="ECO:0007669"/>
    <property type="project" value="TreeGrafter"/>
</dbReference>
<dbReference type="PANTHER" id="PTHR22950">
    <property type="entry name" value="AMINO ACID TRANSPORTER"/>
    <property type="match status" value="1"/>
</dbReference>
<protein>
    <submittedName>
        <fullName evidence="11">Vacuolar amino acid transporter 2</fullName>
    </submittedName>
</protein>
<evidence type="ECO:0000313" key="12">
    <source>
        <dbReference type="EMBL" id="WPB01773.1"/>
    </source>
</evidence>
<gene>
    <name evidence="11" type="ORF">CB0940_04525</name>
    <name evidence="12" type="ORF">RHO25_006405</name>
</gene>
<feature type="transmembrane region" description="Helical" evidence="9">
    <location>
        <begin position="224"/>
        <end position="247"/>
    </location>
</feature>
<feature type="transmembrane region" description="Helical" evidence="9">
    <location>
        <begin position="334"/>
        <end position="354"/>
    </location>
</feature>
<evidence type="ECO:0000256" key="6">
    <source>
        <dbReference type="ARBA" id="ARBA00022989"/>
    </source>
</evidence>
<evidence type="ECO:0000256" key="2">
    <source>
        <dbReference type="ARBA" id="ARBA00008066"/>
    </source>
</evidence>
<feature type="transmembrane region" description="Helical" evidence="9">
    <location>
        <begin position="459"/>
        <end position="475"/>
    </location>
</feature>
<dbReference type="OrthoDB" id="28208at2759"/>
<dbReference type="EMBL" id="LKMD01000105">
    <property type="protein sequence ID" value="PIA92515.1"/>
    <property type="molecule type" value="Genomic_DNA"/>
</dbReference>
<evidence type="ECO:0000256" key="4">
    <source>
        <dbReference type="ARBA" id="ARBA00022692"/>
    </source>
</evidence>
<keyword evidence="4 9" id="KW-0812">Transmembrane</keyword>
<organism evidence="11 13">
    <name type="scientific">Cercospora beticola</name>
    <name type="common">Sugarbeet leaf spot fungus</name>
    <dbReference type="NCBI Taxonomy" id="122368"/>
    <lineage>
        <taxon>Eukaryota</taxon>
        <taxon>Fungi</taxon>
        <taxon>Dikarya</taxon>
        <taxon>Ascomycota</taxon>
        <taxon>Pezizomycotina</taxon>
        <taxon>Dothideomycetes</taxon>
        <taxon>Dothideomycetidae</taxon>
        <taxon>Mycosphaerellales</taxon>
        <taxon>Mycosphaerellaceae</taxon>
        <taxon>Cercospora</taxon>
    </lineage>
</organism>
<evidence type="ECO:0000256" key="7">
    <source>
        <dbReference type="ARBA" id="ARBA00023136"/>
    </source>
</evidence>
<evidence type="ECO:0000256" key="1">
    <source>
        <dbReference type="ARBA" id="ARBA00004141"/>
    </source>
</evidence>
<feature type="compositionally biased region" description="Basic and acidic residues" evidence="8">
    <location>
        <begin position="29"/>
        <end position="43"/>
    </location>
</feature>
<evidence type="ECO:0000256" key="9">
    <source>
        <dbReference type="SAM" id="Phobius"/>
    </source>
</evidence>
<feature type="transmembrane region" description="Helical" evidence="9">
    <location>
        <begin position="153"/>
        <end position="172"/>
    </location>
</feature>
<evidence type="ECO:0000313" key="14">
    <source>
        <dbReference type="Proteomes" id="UP001302367"/>
    </source>
</evidence>
<feature type="transmembrane region" description="Helical" evidence="9">
    <location>
        <begin position="178"/>
        <end position="200"/>
    </location>
</feature>
<feature type="region of interest" description="Disordered" evidence="8">
    <location>
        <begin position="1"/>
        <end position="84"/>
    </location>
</feature>
<evidence type="ECO:0000313" key="13">
    <source>
        <dbReference type="Proteomes" id="UP000230605"/>
    </source>
</evidence>
<feature type="compositionally biased region" description="Basic and acidic residues" evidence="8">
    <location>
        <begin position="1"/>
        <end position="17"/>
    </location>
</feature>
<dbReference type="PANTHER" id="PTHR22950:SF458">
    <property type="entry name" value="SODIUM-COUPLED NEUTRAL AMINO ACID TRANSPORTER 11-RELATED"/>
    <property type="match status" value="1"/>
</dbReference>
<feature type="transmembrane region" description="Helical" evidence="9">
    <location>
        <begin position="418"/>
        <end position="438"/>
    </location>
</feature>
<keyword evidence="14" id="KW-1185">Reference proteome</keyword>
<evidence type="ECO:0000256" key="5">
    <source>
        <dbReference type="ARBA" id="ARBA00022970"/>
    </source>
</evidence>
<feature type="transmembrane region" description="Helical" evidence="9">
    <location>
        <begin position="515"/>
        <end position="536"/>
    </location>
</feature>
<dbReference type="InterPro" id="IPR013057">
    <property type="entry name" value="AA_transpt_TM"/>
</dbReference>
<comment type="similarity">
    <text evidence="2">Belongs to the amino acid/polyamine transporter 2 family.</text>
</comment>
<evidence type="ECO:0000256" key="3">
    <source>
        <dbReference type="ARBA" id="ARBA00022448"/>
    </source>
</evidence>
<comment type="subcellular location">
    <subcellularLocation>
        <location evidence="1">Membrane</location>
        <topology evidence="1">Multi-pass membrane protein</topology>
    </subcellularLocation>
</comment>
<keyword evidence="7 9" id="KW-0472">Membrane</keyword>